<feature type="transmembrane region" description="Helical" evidence="2">
    <location>
        <begin position="20"/>
        <end position="39"/>
    </location>
</feature>
<organism evidence="3 4">
    <name type="scientific">Protopolystoma xenopodis</name>
    <dbReference type="NCBI Taxonomy" id="117903"/>
    <lineage>
        <taxon>Eukaryota</taxon>
        <taxon>Metazoa</taxon>
        <taxon>Spiralia</taxon>
        <taxon>Lophotrochozoa</taxon>
        <taxon>Platyhelminthes</taxon>
        <taxon>Monogenea</taxon>
        <taxon>Polyopisthocotylea</taxon>
        <taxon>Polystomatidea</taxon>
        <taxon>Polystomatidae</taxon>
        <taxon>Protopolystoma</taxon>
    </lineage>
</organism>
<dbReference type="CDD" id="cd11304">
    <property type="entry name" value="Cadherin_repeat"/>
    <property type="match status" value="1"/>
</dbReference>
<comment type="caution">
    <text evidence="3">The sequence shown here is derived from an EMBL/GenBank/DDBJ whole genome shotgun (WGS) entry which is preliminary data.</text>
</comment>
<dbReference type="Gene3D" id="2.60.40.60">
    <property type="entry name" value="Cadherins"/>
    <property type="match status" value="1"/>
</dbReference>
<evidence type="ECO:0000256" key="1">
    <source>
        <dbReference type="SAM" id="MobiDB-lite"/>
    </source>
</evidence>
<keyword evidence="2" id="KW-0472">Membrane</keyword>
<evidence type="ECO:0000256" key="2">
    <source>
        <dbReference type="SAM" id="Phobius"/>
    </source>
</evidence>
<dbReference type="AlphaFoldDB" id="A0A3S4ZYS2"/>
<keyword evidence="2" id="KW-1133">Transmembrane helix</keyword>
<gene>
    <name evidence="3" type="ORF">PXEA_LOCUS3879</name>
</gene>
<dbReference type="EMBL" id="CAAALY010009007">
    <property type="protein sequence ID" value="VEL10439.1"/>
    <property type="molecule type" value="Genomic_DNA"/>
</dbReference>
<keyword evidence="4" id="KW-1185">Reference proteome</keyword>
<feature type="compositionally biased region" description="Acidic residues" evidence="1">
    <location>
        <begin position="160"/>
        <end position="172"/>
    </location>
</feature>
<evidence type="ECO:0000313" key="3">
    <source>
        <dbReference type="EMBL" id="VEL10439.1"/>
    </source>
</evidence>
<evidence type="ECO:0000313" key="4">
    <source>
        <dbReference type="Proteomes" id="UP000784294"/>
    </source>
</evidence>
<dbReference type="Proteomes" id="UP000784294">
    <property type="component" value="Unassembled WGS sequence"/>
</dbReference>
<sequence>MSLNGASPARRDSATPEGEVSLPQLTVLLLMLPMLLLLLQAPADTRAQSSRAGLTQSAYTAPIPPGRVELVEERPFGWLVPGVAEYLTEARQLLRDSDEGSSVRRPSDAAGVVAEAGPEATFHLIGSDEVSRALALNPHTGELRVRGPIDRDSLCPRLEADDDDGDGDDDGDDRAAPEAAGQTGRGRGAEARPGELDSSPVGGLLYPPDEAGECSRLVH</sequence>
<feature type="compositionally biased region" description="Basic and acidic residues" evidence="1">
    <location>
        <begin position="145"/>
        <end position="154"/>
    </location>
</feature>
<feature type="region of interest" description="Disordered" evidence="1">
    <location>
        <begin position="145"/>
        <end position="219"/>
    </location>
</feature>
<feature type="non-terminal residue" evidence="3">
    <location>
        <position position="219"/>
    </location>
</feature>
<reference evidence="3" key="1">
    <citation type="submission" date="2018-11" db="EMBL/GenBank/DDBJ databases">
        <authorList>
            <consortium name="Pathogen Informatics"/>
        </authorList>
    </citation>
    <scope>NUCLEOTIDE SEQUENCE</scope>
</reference>
<proteinExistence type="predicted"/>
<protein>
    <submittedName>
        <fullName evidence="3">Uncharacterized protein</fullName>
    </submittedName>
</protein>
<keyword evidence="2" id="KW-0812">Transmembrane</keyword>
<name>A0A3S4ZYS2_9PLAT</name>
<accession>A0A3S4ZYS2</accession>